<gene>
    <name evidence="3" type="ORF">F2Q70_00012035</name>
</gene>
<dbReference type="AlphaFoldDB" id="A0A8S9LWD8"/>
<proteinExistence type="predicted"/>
<dbReference type="EMBL" id="QGKY02000089">
    <property type="protein sequence ID" value="KAF2610159.1"/>
    <property type="molecule type" value="Genomic_DNA"/>
</dbReference>
<evidence type="ECO:0000256" key="2">
    <source>
        <dbReference type="SAM" id="MobiDB-lite"/>
    </source>
</evidence>
<accession>A0A8S9LWD8</accession>
<comment type="caution">
    <text evidence="3">The sequence shown here is derived from an EMBL/GenBank/DDBJ whole genome shotgun (WGS) entry which is preliminary data.</text>
</comment>
<reference evidence="3" key="1">
    <citation type="submission" date="2019-12" db="EMBL/GenBank/DDBJ databases">
        <title>Genome sequencing and annotation of Brassica cretica.</title>
        <authorList>
            <person name="Studholme D.J."/>
            <person name="Sarris P.F."/>
        </authorList>
    </citation>
    <scope>NUCLEOTIDE SEQUENCE</scope>
    <source>
        <strain evidence="3">PFS-102/07</strain>
        <tissue evidence="3">Leaf</tissue>
    </source>
</reference>
<keyword evidence="1" id="KW-0175">Coiled coil</keyword>
<evidence type="ECO:0000313" key="3">
    <source>
        <dbReference type="EMBL" id="KAF2610159.1"/>
    </source>
</evidence>
<feature type="region of interest" description="Disordered" evidence="2">
    <location>
        <begin position="1"/>
        <end position="50"/>
    </location>
</feature>
<sequence length="356" mass="40295">MDFARPSIDNPATTSSDESTEKSVDTARQTSIDDTSPEAGPTPIGPPLNYQKMIPRNLGLASNTYSCELMRKFDALSEHIKRVDGQVAENATTIKREAGRLHGRTDANPKRQVNAVLLRSRKCLIPSTIEINNAEKHAVVEETGENRSRPIILNAPNTDLETPREKELSNTEEAAIALEEEEERLEEDVEIDRQERINVDRHTTVNAVLLRSGKHLIPSTIEINNAEKHAVVEETGENRSRPIILDAPNTDLETPREKELPNTEEAAIDLEEEEEGLEEDVEIDRQERINVDRHTTVNIDRQCGNNVDRRSTLAEPTMERVYRTLPPFPPNKTQTKRELDKAISRNHSTRSCWRCH</sequence>
<organism evidence="3">
    <name type="scientific">Brassica cretica</name>
    <name type="common">Mustard</name>
    <dbReference type="NCBI Taxonomy" id="69181"/>
    <lineage>
        <taxon>Eukaryota</taxon>
        <taxon>Viridiplantae</taxon>
        <taxon>Streptophyta</taxon>
        <taxon>Embryophyta</taxon>
        <taxon>Tracheophyta</taxon>
        <taxon>Spermatophyta</taxon>
        <taxon>Magnoliopsida</taxon>
        <taxon>eudicotyledons</taxon>
        <taxon>Gunneridae</taxon>
        <taxon>Pentapetalae</taxon>
        <taxon>rosids</taxon>
        <taxon>malvids</taxon>
        <taxon>Brassicales</taxon>
        <taxon>Brassicaceae</taxon>
        <taxon>Brassiceae</taxon>
        <taxon>Brassica</taxon>
    </lineage>
</organism>
<name>A0A8S9LWD8_BRACR</name>
<feature type="coiled-coil region" evidence="1">
    <location>
        <begin position="260"/>
        <end position="287"/>
    </location>
</feature>
<protein>
    <submittedName>
        <fullName evidence="3">Uncharacterized protein</fullName>
    </submittedName>
</protein>
<feature type="coiled-coil region" evidence="1">
    <location>
        <begin position="168"/>
        <end position="195"/>
    </location>
</feature>
<evidence type="ECO:0000256" key="1">
    <source>
        <dbReference type="SAM" id="Coils"/>
    </source>
</evidence>